<evidence type="ECO:0008006" key="3">
    <source>
        <dbReference type="Google" id="ProtNLM"/>
    </source>
</evidence>
<sequence length="633" mass="67377">MSGRALIAIGCNGYEHLNPLTGAEADAAGIYDALIQPQIGDYDASRSCILRSPSLQEVRDALTAILFSGETLDTLTIAFAGHGALSGGSFYMALRDSRGQALSATALSLADLFRMIAEAGPKQTYLIIDACQSGGLIADLNVILKSEVMGELGTPGVTLLATAASNESAVEIGGHGIGTAALLQCIHGEIFLQDSNPALDLVEIGRAVSQRLSAAGEQTPVVWGLNLYGPSSFSKNPHVGTGNAPLRSVLAGWPDAKSAAAIRSSLPRLWEPYVALSRRWEPREFVDRLSPLLDQLQDDPTVLLNLSERVSEACAAQAREARDRFRVIEVQAACTVALLPYSSQPAVADHLARQCVELGLQVEAAVQEVIAAIEAYQYALVTGGLGDLYYLPIRISKLLGWSGFAIHVRLLTGGDPEPAKTVLSGLLAKIFEIYSLSLVAMSDRQAPFLVAAITACCRVDLIEDAERLLGHYFASVVSCGGKIARTDLDPSKVLSYLVARSSPPINLGLDVIAQPTELVLALLRLSRLADLTDEFDFALAELDHLALNAFLPADYRQFGDEHIADGVNAVFHVGHDSWSVADLEAAWPAFPSPACAATSMASLLASLIFPDRSPWFLLPVPSLVEGRVLGSTD</sequence>
<dbReference type="Gene3D" id="3.40.50.1460">
    <property type="match status" value="1"/>
</dbReference>
<dbReference type="AlphaFoldDB" id="A0A7W6PVR8"/>
<accession>A0A7W6PVR8</accession>
<dbReference type="EMBL" id="JACIEU010000014">
    <property type="protein sequence ID" value="MBB4149710.1"/>
    <property type="molecule type" value="Genomic_DNA"/>
</dbReference>
<evidence type="ECO:0000313" key="2">
    <source>
        <dbReference type="Proteomes" id="UP000590524"/>
    </source>
</evidence>
<name>A0A7W6PVR8_9SPHN</name>
<dbReference type="RefSeq" id="WP_188083213.1">
    <property type="nucleotide sequence ID" value="NZ_JACIEU010000014.1"/>
</dbReference>
<dbReference type="SUPFAM" id="SSF52129">
    <property type="entry name" value="Caspase-like"/>
    <property type="match status" value="1"/>
</dbReference>
<dbReference type="Proteomes" id="UP000590524">
    <property type="component" value="Unassembled WGS sequence"/>
</dbReference>
<gene>
    <name evidence="1" type="ORF">GGQ90_003502</name>
</gene>
<organism evidence="1 2">
    <name type="scientific">Sphingobium scionense</name>
    <dbReference type="NCBI Taxonomy" id="1404341"/>
    <lineage>
        <taxon>Bacteria</taxon>
        <taxon>Pseudomonadati</taxon>
        <taxon>Pseudomonadota</taxon>
        <taxon>Alphaproteobacteria</taxon>
        <taxon>Sphingomonadales</taxon>
        <taxon>Sphingomonadaceae</taxon>
        <taxon>Sphingobium</taxon>
    </lineage>
</organism>
<comment type="caution">
    <text evidence="1">The sequence shown here is derived from an EMBL/GenBank/DDBJ whole genome shotgun (WGS) entry which is preliminary data.</text>
</comment>
<protein>
    <recommendedName>
        <fullName evidence="3">Caspase family protein</fullName>
    </recommendedName>
</protein>
<evidence type="ECO:0000313" key="1">
    <source>
        <dbReference type="EMBL" id="MBB4149710.1"/>
    </source>
</evidence>
<dbReference type="InterPro" id="IPR029030">
    <property type="entry name" value="Caspase-like_dom_sf"/>
</dbReference>
<keyword evidence="2" id="KW-1185">Reference proteome</keyword>
<reference evidence="1 2" key="1">
    <citation type="submission" date="2020-08" db="EMBL/GenBank/DDBJ databases">
        <title>Genomic Encyclopedia of Type Strains, Phase IV (KMG-IV): sequencing the most valuable type-strain genomes for metagenomic binning, comparative biology and taxonomic classification.</title>
        <authorList>
            <person name="Goeker M."/>
        </authorList>
    </citation>
    <scope>NUCLEOTIDE SEQUENCE [LARGE SCALE GENOMIC DNA]</scope>
    <source>
        <strain evidence="1 2">DSM 19371</strain>
    </source>
</reference>
<proteinExistence type="predicted"/>